<dbReference type="SUPFAM" id="SSF51197">
    <property type="entry name" value="Clavaminate synthase-like"/>
    <property type="match status" value="1"/>
</dbReference>
<evidence type="ECO:0000256" key="1">
    <source>
        <dbReference type="SAM" id="MobiDB-lite"/>
    </source>
</evidence>
<dbReference type="AlphaFoldDB" id="A0A165HVH4"/>
<dbReference type="InParanoid" id="A0A165HVH4"/>
<reference evidence="2 3" key="1">
    <citation type="journal article" date="2016" name="Mol. Biol. Evol.">
        <title>Comparative Genomics of Early-Diverging Mushroom-Forming Fungi Provides Insights into the Origins of Lignocellulose Decay Capabilities.</title>
        <authorList>
            <person name="Nagy L.G."/>
            <person name="Riley R."/>
            <person name="Tritt A."/>
            <person name="Adam C."/>
            <person name="Daum C."/>
            <person name="Floudas D."/>
            <person name="Sun H."/>
            <person name="Yadav J.S."/>
            <person name="Pangilinan J."/>
            <person name="Larsson K.H."/>
            <person name="Matsuura K."/>
            <person name="Barry K."/>
            <person name="Labutti K."/>
            <person name="Kuo R."/>
            <person name="Ohm R.A."/>
            <person name="Bhattacharya S.S."/>
            <person name="Shirouzu T."/>
            <person name="Yoshinaga Y."/>
            <person name="Martin F.M."/>
            <person name="Grigoriev I.V."/>
            <person name="Hibbett D.S."/>
        </authorList>
    </citation>
    <scope>NUCLEOTIDE SEQUENCE [LARGE SCALE GENOMIC DNA]</scope>
    <source>
        <strain evidence="2 3">HHB12733</strain>
    </source>
</reference>
<dbReference type="Gene3D" id="2.60.120.620">
    <property type="entry name" value="q2cbj1_9rhob like domain"/>
    <property type="match status" value="1"/>
</dbReference>
<dbReference type="OrthoDB" id="4664297at2759"/>
<feature type="region of interest" description="Disordered" evidence="1">
    <location>
        <begin position="302"/>
        <end position="322"/>
    </location>
</feature>
<protein>
    <recommendedName>
        <fullName evidence="4">Phytanoyl-CoA dioxygenase</fullName>
    </recommendedName>
</protein>
<keyword evidence="3" id="KW-1185">Reference proteome</keyword>
<gene>
    <name evidence="2" type="ORF">CALCODRAFT_481301</name>
</gene>
<accession>A0A165HVH4</accession>
<organism evidence="2 3">
    <name type="scientific">Calocera cornea HHB12733</name>
    <dbReference type="NCBI Taxonomy" id="1353952"/>
    <lineage>
        <taxon>Eukaryota</taxon>
        <taxon>Fungi</taxon>
        <taxon>Dikarya</taxon>
        <taxon>Basidiomycota</taxon>
        <taxon>Agaricomycotina</taxon>
        <taxon>Dacrymycetes</taxon>
        <taxon>Dacrymycetales</taxon>
        <taxon>Dacrymycetaceae</taxon>
        <taxon>Calocera</taxon>
    </lineage>
</organism>
<sequence>MAPKEFKVLTPEMRDFFMENGYVVVPQALLPDYAEEFTKDVWTRLGYDPNDESTWAKDRIHMAWHHAVEARKMAPKAWDAICDLLGGEERITETSAKWRDNIILNLGAEEWRERFLQPKELDNWHIDGDFFRHYLDSPEQALLVIPLFSDVLPNGGATYISPDGLDLAVRWLAAHPEGTWPASGGGMRFADLVPQCERFVELTGKKGDVVLLHPLMLHSASKNHIRRPRLITNPPVSVREPFRFDRADPDEFSLVELKTLKALGKDRFEFKITGEREHCKAPRLPMQQQLLEEELERLVEEAKKKGAKPNTVHLGPEGEGERTHLVPCGNQALETPSNLARLVSAV</sequence>
<evidence type="ECO:0008006" key="4">
    <source>
        <dbReference type="Google" id="ProtNLM"/>
    </source>
</evidence>
<proteinExistence type="predicted"/>
<dbReference type="EMBL" id="KV423937">
    <property type="protein sequence ID" value="KZT59799.1"/>
    <property type="molecule type" value="Genomic_DNA"/>
</dbReference>
<dbReference type="InterPro" id="IPR008775">
    <property type="entry name" value="Phytyl_CoA_dOase-like"/>
</dbReference>
<evidence type="ECO:0000313" key="2">
    <source>
        <dbReference type="EMBL" id="KZT59799.1"/>
    </source>
</evidence>
<evidence type="ECO:0000313" key="3">
    <source>
        <dbReference type="Proteomes" id="UP000076842"/>
    </source>
</evidence>
<dbReference type="Pfam" id="PF05721">
    <property type="entry name" value="PhyH"/>
    <property type="match status" value="1"/>
</dbReference>
<name>A0A165HVH4_9BASI</name>
<dbReference type="Proteomes" id="UP000076842">
    <property type="component" value="Unassembled WGS sequence"/>
</dbReference>